<protein>
    <submittedName>
        <fullName evidence="2">Spore germination protein</fullName>
    </submittedName>
    <submittedName>
        <fullName evidence="1">Spore gernimation protein GerPA</fullName>
    </submittedName>
</protein>
<evidence type="ECO:0000313" key="2">
    <source>
        <dbReference type="EMBL" id="NEY18852.1"/>
    </source>
</evidence>
<dbReference type="PANTHER" id="PTHR37808:SF3">
    <property type="entry name" value="SPORE GERMINATION PROTEIN GERPA-RELATED"/>
    <property type="match status" value="1"/>
</dbReference>
<comment type="caution">
    <text evidence="1">The sequence shown here is derived from an EMBL/GenBank/DDBJ whole genome shotgun (WGS) entry which is preliminary data.</text>
</comment>
<evidence type="ECO:0000313" key="4">
    <source>
        <dbReference type="Proteomes" id="UP000476934"/>
    </source>
</evidence>
<evidence type="ECO:0000313" key="1">
    <source>
        <dbReference type="EMBL" id="KHD85906.1"/>
    </source>
</evidence>
<dbReference type="EMBL" id="JAAIWK010000002">
    <property type="protein sequence ID" value="NEY18852.1"/>
    <property type="molecule type" value="Genomic_DNA"/>
</dbReference>
<accession>A0A0A6VEA0</accession>
<dbReference type="RefSeq" id="WP_025727525.1">
    <property type="nucleotide sequence ID" value="NZ_JAAIWK010000002.1"/>
</dbReference>
<proteinExistence type="predicted"/>
<dbReference type="Proteomes" id="UP000030588">
    <property type="component" value="Unassembled WGS sequence"/>
</dbReference>
<dbReference type="OrthoDB" id="2691926at2"/>
<organism evidence="1 3">
    <name type="scientific">Heyndrickxia ginsengihumi</name>
    <dbReference type="NCBI Taxonomy" id="363870"/>
    <lineage>
        <taxon>Bacteria</taxon>
        <taxon>Bacillati</taxon>
        <taxon>Bacillota</taxon>
        <taxon>Bacilli</taxon>
        <taxon>Bacillales</taxon>
        <taxon>Bacillaceae</taxon>
        <taxon>Heyndrickxia</taxon>
    </lineage>
</organism>
<reference evidence="1 3" key="1">
    <citation type="submission" date="2014-10" db="EMBL/GenBank/DDBJ databases">
        <title>Draft genome of phytase producing Bacillus ginsengihumi strain M2.11.</title>
        <authorList>
            <person name="Toymentseva A."/>
            <person name="Boulygina E.A."/>
            <person name="Kazakov S.V."/>
            <person name="Kayumov I."/>
            <person name="Suleimanova A.D."/>
            <person name="Mardanova A.M."/>
            <person name="Maria S.N."/>
            <person name="Sergey M.Y."/>
            <person name="Sharipova M.R."/>
        </authorList>
    </citation>
    <scope>NUCLEOTIDE SEQUENCE [LARGE SCALE GENOMIC DNA]</scope>
    <source>
        <strain evidence="1 3">M2.11</strain>
    </source>
</reference>
<evidence type="ECO:0000313" key="3">
    <source>
        <dbReference type="Proteomes" id="UP000030588"/>
    </source>
</evidence>
<dbReference type="STRING" id="363870.NG54_06570"/>
<keyword evidence="4" id="KW-1185">Reference proteome</keyword>
<dbReference type="AlphaFoldDB" id="A0A0A6VEA0"/>
<dbReference type="EMBL" id="JRUN01000014">
    <property type="protein sequence ID" value="KHD85906.1"/>
    <property type="molecule type" value="Genomic_DNA"/>
</dbReference>
<dbReference type="Proteomes" id="UP000476934">
    <property type="component" value="Unassembled WGS sequence"/>
</dbReference>
<dbReference type="InterPro" id="IPR019618">
    <property type="entry name" value="Spore_germination_GerPA"/>
</dbReference>
<reference evidence="2" key="2">
    <citation type="submission" date="2020-02" db="EMBL/GenBank/DDBJ databases">
        <authorList>
            <person name="Feng H."/>
        </authorList>
    </citation>
    <scope>NUCLEOTIDE SEQUENCE [LARGE SCALE GENOMIC DNA]</scope>
    <source>
        <strain evidence="2">Gsoil 114</strain>
    </source>
</reference>
<gene>
    <name evidence="2" type="ORF">G4D61_02570</name>
    <name evidence="1" type="ORF">NG54_06570</name>
</gene>
<name>A0A0A6VEA0_9BACI</name>
<dbReference type="Pfam" id="PF10676">
    <property type="entry name" value="gerPA"/>
    <property type="match status" value="1"/>
</dbReference>
<dbReference type="PANTHER" id="PTHR37808">
    <property type="entry name" value="SPORE GERMINATION PROTEIN-LIKE PROTEIN YDZR-RELATED"/>
    <property type="match status" value="1"/>
</dbReference>
<reference evidence="2 4" key="3">
    <citation type="submission" date="2020-03" db="EMBL/GenBank/DDBJ databases">
        <title>Bacillus aquiflavi sp. nov., isolated from yellow water of strong flavor Chinese baijiu in Yibin region of China.</title>
        <authorList>
            <person name="Xie J."/>
        </authorList>
    </citation>
    <scope>NUCLEOTIDE SEQUENCE [LARGE SCALE GENOMIC DNA]</scope>
    <source>
        <strain evidence="2 4">Gsoil 114</strain>
    </source>
</reference>
<sequence length="73" mass="7656">MPGFVGAIQVVNISSSGVLNVGDVFLIQPISSSKTFAGAGSFNTGETVSITNHQSNTNTFDFDTIDQGNYLNL</sequence>